<proteinExistence type="predicted"/>
<feature type="domain" description="Beta-lactamase-related" evidence="3">
    <location>
        <begin position="92"/>
        <end position="381"/>
    </location>
</feature>
<evidence type="ECO:0000259" key="3">
    <source>
        <dbReference type="Pfam" id="PF00144"/>
    </source>
</evidence>
<dbReference type="Proteomes" id="UP000886800">
    <property type="component" value="Unassembled WGS sequence"/>
</dbReference>
<sequence length="399" mass="42686">MKKPLVLLLAGALCLTACSGARSAPASSAAPAAPVSQVSSSAVQAPSAAPSAAGETAPDPKPAPFQWEVGAPEDHGMDPDVLQALHAALPGSGIHAMVTVKDGVIIDEYYEEGYNEDSLFQVHSASKSVTGALVGIALEEGLIDSIDDPISKYLPQALEQADPRKAQITIRDLLTQTSGLEWYEWGSGPSNWQEFRSAENWVDYILGRRLLYEPGTLFNYSTGNTHLLSAILQEVTGMSQGAYCRSRLFDPLGISGEAHWGTDPQGVVDGGNGLVISARDAARFGQLFLDGGAWQGEQLVPAAWVAESTTAQNNGAGDATGSYGYQWWMRSFTTGGYNTYATPYPTASYDVYFAFGYGGNFIHVIPELHMVNVIVSSCPSSYDPRPYFVDYVLNAYMGE</sequence>
<comment type="caution">
    <text evidence="4">The sequence shown here is derived from an EMBL/GenBank/DDBJ whole genome shotgun (WGS) entry which is preliminary data.</text>
</comment>
<evidence type="ECO:0000256" key="2">
    <source>
        <dbReference type="SAM" id="SignalP"/>
    </source>
</evidence>
<dbReference type="AlphaFoldDB" id="A0A9D1WPJ7"/>
<dbReference type="SUPFAM" id="SSF56601">
    <property type="entry name" value="beta-lactamase/transpeptidase-like"/>
    <property type="match status" value="1"/>
</dbReference>
<evidence type="ECO:0000313" key="5">
    <source>
        <dbReference type="Proteomes" id="UP000886800"/>
    </source>
</evidence>
<feature type="compositionally biased region" description="Low complexity" evidence="1">
    <location>
        <begin position="44"/>
        <end position="53"/>
    </location>
</feature>
<feature type="chain" id="PRO_5039263643" evidence="2">
    <location>
        <begin position="24"/>
        <end position="399"/>
    </location>
</feature>
<dbReference type="EMBL" id="DXES01000011">
    <property type="protein sequence ID" value="HIX64716.1"/>
    <property type="molecule type" value="Genomic_DNA"/>
</dbReference>
<gene>
    <name evidence="4" type="ORF">H9736_00555</name>
</gene>
<feature type="region of interest" description="Disordered" evidence="1">
    <location>
        <begin position="44"/>
        <end position="73"/>
    </location>
</feature>
<accession>A0A9D1WPJ7</accession>
<keyword evidence="2" id="KW-0732">Signal</keyword>
<evidence type="ECO:0000313" key="4">
    <source>
        <dbReference type="EMBL" id="HIX64716.1"/>
    </source>
</evidence>
<dbReference type="InterPro" id="IPR012338">
    <property type="entry name" value="Beta-lactam/transpept-like"/>
</dbReference>
<protein>
    <submittedName>
        <fullName evidence="4">Beta-lactamase family protein</fullName>
    </submittedName>
</protein>
<dbReference type="PANTHER" id="PTHR43283">
    <property type="entry name" value="BETA-LACTAMASE-RELATED"/>
    <property type="match status" value="1"/>
</dbReference>
<dbReference type="PANTHER" id="PTHR43283:SF7">
    <property type="entry name" value="BETA-LACTAMASE-RELATED DOMAIN-CONTAINING PROTEIN"/>
    <property type="match status" value="1"/>
</dbReference>
<evidence type="ECO:0000256" key="1">
    <source>
        <dbReference type="SAM" id="MobiDB-lite"/>
    </source>
</evidence>
<reference evidence="4" key="1">
    <citation type="journal article" date="2021" name="PeerJ">
        <title>Extensive microbial diversity within the chicken gut microbiome revealed by metagenomics and culture.</title>
        <authorList>
            <person name="Gilroy R."/>
            <person name="Ravi A."/>
            <person name="Getino M."/>
            <person name="Pursley I."/>
            <person name="Horton D.L."/>
            <person name="Alikhan N.F."/>
            <person name="Baker D."/>
            <person name="Gharbi K."/>
            <person name="Hall N."/>
            <person name="Watson M."/>
            <person name="Adriaenssens E.M."/>
            <person name="Foster-Nyarko E."/>
            <person name="Jarju S."/>
            <person name="Secka A."/>
            <person name="Antonio M."/>
            <person name="Oren A."/>
            <person name="Chaudhuri R.R."/>
            <person name="La Ragione R."/>
            <person name="Hildebrand F."/>
            <person name="Pallen M.J."/>
        </authorList>
    </citation>
    <scope>NUCLEOTIDE SEQUENCE</scope>
    <source>
        <strain evidence="4">CHK188-5543</strain>
    </source>
</reference>
<dbReference type="InterPro" id="IPR050789">
    <property type="entry name" value="Diverse_Enzym_Activities"/>
</dbReference>
<feature type="signal peptide" evidence="2">
    <location>
        <begin position="1"/>
        <end position="23"/>
    </location>
</feature>
<dbReference type="Pfam" id="PF00144">
    <property type="entry name" value="Beta-lactamase"/>
    <property type="match status" value="1"/>
</dbReference>
<name>A0A9D1WPJ7_9FIRM</name>
<dbReference type="Gene3D" id="3.40.710.10">
    <property type="entry name" value="DD-peptidase/beta-lactamase superfamily"/>
    <property type="match status" value="1"/>
</dbReference>
<dbReference type="InterPro" id="IPR001466">
    <property type="entry name" value="Beta-lactam-related"/>
</dbReference>
<organism evidence="4 5">
    <name type="scientific">Candidatus Anaerotruncus excrementipullorum</name>
    <dbReference type="NCBI Taxonomy" id="2838465"/>
    <lineage>
        <taxon>Bacteria</taxon>
        <taxon>Bacillati</taxon>
        <taxon>Bacillota</taxon>
        <taxon>Clostridia</taxon>
        <taxon>Eubacteriales</taxon>
        <taxon>Oscillospiraceae</taxon>
        <taxon>Anaerotruncus</taxon>
    </lineage>
</organism>
<reference evidence="4" key="2">
    <citation type="submission" date="2021-04" db="EMBL/GenBank/DDBJ databases">
        <authorList>
            <person name="Gilroy R."/>
        </authorList>
    </citation>
    <scope>NUCLEOTIDE SEQUENCE</scope>
    <source>
        <strain evidence="4">CHK188-5543</strain>
    </source>
</reference>